<comment type="caution">
    <text evidence="2">The sequence shown here is derived from an EMBL/GenBank/DDBJ whole genome shotgun (WGS) entry which is preliminary data.</text>
</comment>
<proteinExistence type="predicted"/>
<dbReference type="InterPro" id="IPR036689">
    <property type="entry name" value="ESAT-6-like_sf"/>
</dbReference>
<dbReference type="Pfam" id="PF06013">
    <property type="entry name" value="WXG100"/>
    <property type="match status" value="1"/>
</dbReference>
<feature type="coiled-coil region" evidence="1">
    <location>
        <begin position="15"/>
        <end position="42"/>
    </location>
</feature>
<dbReference type="InterPro" id="IPR010310">
    <property type="entry name" value="T7SS_ESAT-6-like"/>
</dbReference>
<evidence type="ECO:0000256" key="1">
    <source>
        <dbReference type="SAM" id="Coils"/>
    </source>
</evidence>
<organism evidence="2 3">
    <name type="scientific">Saccharothrix yanglingensis</name>
    <dbReference type="NCBI Taxonomy" id="659496"/>
    <lineage>
        <taxon>Bacteria</taxon>
        <taxon>Bacillati</taxon>
        <taxon>Actinomycetota</taxon>
        <taxon>Actinomycetes</taxon>
        <taxon>Pseudonocardiales</taxon>
        <taxon>Pseudonocardiaceae</taxon>
        <taxon>Saccharothrix</taxon>
    </lineage>
</organism>
<dbReference type="Proteomes" id="UP001225605">
    <property type="component" value="Unassembled WGS sequence"/>
</dbReference>
<reference evidence="2 3" key="1">
    <citation type="submission" date="2017-06" db="EMBL/GenBank/DDBJ databases">
        <title>Cultured bacterium strain Saccharothrix yanglingensis Hhs.015.</title>
        <authorList>
            <person name="Xia Y."/>
        </authorList>
    </citation>
    <scope>NUCLEOTIDE SEQUENCE [LARGE SCALE GENOMIC DNA]</scope>
    <source>
        <strain evidence="2 3">Hhs.015</strain>
    </source>
</reference>
<gene>
    <name evidence="2" type="ORF">CKY47_33455</name>
</gene>
<sequence>MTSYTFDQRMADQARDQMAEISIQLSNRLAQLEQEVQTTLKDWQGDARETYRIAQASWDAASKRMPASLHAAEVALQNITHGYLRVEHTGVNAFGGFNVR</sequence>
<dbReference type="EMBL" id="NSDM01000022">
    <property type="protein sequence ID" value="MDQ2588770.1"/>
    <property type="molecule type" value="Genomic_DNA"/>
</dbReference>
<evidence type="ECO:0008006" key="4">
    <source>
        <dbReference type="Google" id="ProtNLM"/>
    </source>
</evidence>
<evidence type="ECO:0000313" key="2">
    <source>
        <dbReference type="EMBL" id="MDQ2588770.1"/>
    </source>
</evidence>
<dbReference type="RefSeq" id="WP_306750431.1">
    <property type="nucleotide sequence ID" value="NZ_NSDM01000022.1"/>
</dbReference>
<protein>
    <recommendedName>
        <fullName evidence="4">ESAT-6-like protein</fullName>
    </recommendedName>
</protein>
<accession>A0ABU0X9G9</accession>
<keyword evidence="3" id="KW-1185">Reference proteome</keyword>
<keyword evidence="1" id="KW-0175">Coiled coil</keyword>
<evidence type="ECO:0000313" key="3">
    <source>
        <dbReference type="Proteomes" id="UP001225605"/>
    </source>
</evidence>
<dbReference type="Gene3D" id="1.10.287.1060">
    <property type="entry name" value="ESAT-6-like"/>
    <property type="match status" value="1"/>
</dbReference>
<dbReference type="SUPFAM" id="SSF140453">
    <property type="entry name" value="EsxAB dimer-like"/>
    <property type="match status" value="1"/>
</dbReference>
<name>A0ABU0X9G9_9PSEU</name>